<feature type="compositionally biased region" description="Low complexity" evidence="5">
    <location>
        <begin position="353"/>
        <end position="381"/>
    </location>
</feature>
<evidence type="ECO:0000256" key="4">
    <source>
        <dbReference type="SAM" id="Coils"/>
    </source>
</evidence>
<dbReference type="InterPro" id="IPR018791">
    <property type="entry name" value="UV_resistance/autophagy_Atg14"/>
</dbReference>
<proteinExistence type="inferred from homology"/>
<dbReference type="GO" id="GO:0000149">
    <property type="term" value="F:SNARE binding"/>
    <property type="evidence" value="ECO:0007669"/>
    <property type="project" value="TreeGrafter"/>
</dbReference>
<gene>
    <name evidence="6" type="ORF">BCR44DRAFT_1446543</name>
</gene>
<dbReference type="PANTHER" id="PTHR15157">
    <property type="entry name" value="UV RADIATION RESISTANCE-ASSOCIATED GENE PROTEIN"/>
    <property type="match status" value="1"/>
</dbReference>
<dbReference type="EMBL" id="MCFL01000107">
    <property type="protein sequence ID" value="ORZ30047.1"/>
    <property type="molecule type" value="Genomic_DNA"/>
</dbReference>
<dbReference type="AlphaFoldDB" id="A0A1Y2H640"/>
<evidence type="ECO:0000256" key="1">
    <source>
        <dbReference type="ARBA" id="ARBA00009574"/>
    </source>
</evidence>
<evidence type="ECO:0000313" key="7">
    <source>
        <dbReference type="Proteomes" id="UP000193411"/>
    </source>
</evidence>
<feature type="compositionally biased region" description="Gly residues" evidence="5">
    <location>
        <begin position="382"/>
        <end position="399"/>
    </location>
</feature>
<comment type="similarity">
    <text evidence="1">Belongs to the ATG14 family.</text>
</comment>
<accession>A0A1Y2H640</accession>
<dbReference type="GO" id="GO:0000323">
    <property type="term" value="C:lytic vacuole"/>
    <property type="evidence" value="ECO:0007669"/>
    <property type="project" value="TreeGrafter"/>
</dbReference>
<feature type="compositionally biased region" description="Polar residues" evidence="5">
    <location>
        <begin position="335"/>
        <end position="351"/>
    </location>
</feature>
<dbReference type="GO" id="GO:0032991">
    <property type="term" value="C:protein-containing complex"/>
    <property type="evidence" value="ECO:0007669"/>
    <property type="project" value="UniProtKB-ARBA"/>
</dbReference>
<organism evidence="6 7">
    <name type="scientific">Catenaria anguillulae PL171</name>
    <dbReference type="NCBI Taxonomy" id="765915"/>
    <lineage>
        <taxon>Eukaryota</taxon>
        <taxon>Fungi</taxon>
        <taxon>Fungi incertae sedis</taxon>
        <taxon>Blastocladiomycota</taxon>
        <taxon>Blastocladiomycetes</taxon>
        <taxon>Blastocladiales</taxon>
        <taxon>Catenariaceae</taxon>
        <taxon>Catenaria</taxon>
    </lineage>
</organism>
<keyword evidence="3 4" id="KW-0175">Coiled coil</keyword>
<evidence type="ECO:0000256" key="5">
    <source>
        <dbReference type="SAM" id="MobiDB-lite"/>
    </source>
</evidence>
<dbReference type="GO" id="GO:0005768">
    <property type="term" value="C:endosome"/>
    <property type="evidence" value="ECO:0007669"/>
    <property type="project" value="TreeGrafter"/>
</dbReference>
<dbReference type="Pfam" id="PF10186">
    <property type="entry name" value="ATG14"/>
    <property type="match status" value="1"/>
</dbReference>
<feature type="coiled-coil region" evidence="4">
    <location>
        <begin position="17"/>
        <end position="75"/>
    </location>
</feature>
<dbReference type="GO" id="GO:0035493">
    <property type="term" value="P:SNARE complex assembly"/>
    <property type="evidence" value="ECO:0007669"/>
    <property type="project" value="TreeGrafter"/>
</dbReference>
<name>A0A1Y2H640_9FUNG</name>
<keyword evidence="7" id="KW-1185">Reference proteome</keyword>
<dbReference type="PANTHER" id="PTHR15157:SF5">
    <property type="entry name" value="UV RADIATION RESISTANCE-ASSOCIATED GENE PROTEIN"/>
    <property type="match status" value="1"/>
</dbReference>
<evidence type="ECO:0000313" key="6">
    <source>
        <dbReference type="EMBL" id="ORZ30047.1"/>
    </source>
</evidence>
<dbReference type="Proteomes" id="UP000193411">
    <property type="component" value="Unassembled WGS sequence"/>
</dbReference>
<feature type="region of interest" description="Disordered" evidence="5">
    <location>
        <begin position="334"/>
        <end position="422"/>
    </location>
</feature>
<comment type="caution">
    <text evidence="6">The sequence shown here is derived from an EMBL/GenBank/DDBJ whole genome shotgun (WGS) entry which is preliminary data.</text>
</comment>
<reference evidence="6 7" key="1">
    <citation type="submission" date="2016-07" db="EMBL/GenBank/DDBJ databases">
        <title>Pervasive Adenine N6-methylation of Active Genes in Fungi.</title>
        <authorList>
            <consortium name="DOE Joint Genome Institute"/>
            <person name="Mondo S.J."/>
            <person name="Dannebaum R.O."/>
            <person name="Kuo R.C."/>
            <person name="Labutti K."/>
            <person name="Haridas S."/>
            <person name="Kuo A."/>
            <person name="Salamov A."/>
            <person name="Ahrendt S.R."/>
            <person name="Lipzen A."/>
            <person name="Sullivan W."/>
            <person name="Andreopoulos W.B."/>
            <person name="Clum A."/>
            <person name="Lindquist E."/>
            <person name="Daum C."/>
            <person name="Ramamoorthy G.K."/>
            <person name="Gryganskyi A."/>
            <person name="Culley D."/>
            <person name="Magnuson J.K."/>
            <person name="James T.Y."/>
            <person name="O'Malley M.A."/>
            <person name="Stajich J.E."/>
            <person name="Spatafora J.W."/>
            <person name="Visel A."/>
            <person name="Grigoriev I.V."/>
        </authorList>
    </citation>
    <scope>NUCLEOTIDE SEQUENCE [LARGE SCALE GENOMIC DNA]</scope>
    <source>
        <strain evidence="6 7">PL171</strain>
    </source>
</reference>
<dbReference type="OrthoDB" id="5560747at2759"/>
<dbReference type="STRING" id="765915.A0A1Y2H640"/>
<evidence type="ECO:0000256" key="2">
    <source>
        <dbReference type="ARBA" id="ARBA00013807"/>
    </source>
</evidence>
<protein>
    <recommendedName>
        <fullName evidence="2">Autophagy-related protein 14</fullName>
    </recommendedName>
</protein>
<evidence type="ECO:0000256" key="3">
    <source>
        <dbReference type="ARBA" id="ARBA00023054"/>
    </source>
</evidence>
<sequence>MANSSTRRWSIDDELRVLEAAKKLSEAKRKLADLATRATELLAPRDAAAQVHDGIVAAEQRNQWLRDQIAQKKKTLPRRRRIANEANSFLTVRKNAYEQAKRRLAEDVTWLESSLEVVARSRDSLYQVLSDLYHEQAQVAQALIFTFPIATLDRRSFTIRSVPLPNSDYEERHDPIAVSAALGWIVHILQLLTEILHFPNRYHLTSLGSKSTIQDPVSKQVYPLFEQGTSPFAFEYGVFLLNNCIAEILEARGVAVNNLQMTLSNLQMLMTSIAQDHVDLAAHASPYTQPTSATTSSNPYLFPQSLSSHQYHHHPLPLGLLHLPPSLYRPLAHSPNISSSGMPRSLSTTPNDLLGTTPGSGTSPPSMSLPSSLIGAGNRSPGWGGGGGAESAEPGGGSIRLGRGSLRQSGGGGGHRRVAQSGEWRVVDGQLKMIASSDRRVGE</sequence>